<dbReference type="GO" id="GO:0005975">
    <property type="term" value="P:carbohydrate metabolic process"/>
    <property type="evidence" value="ECO:0007669"/>
    <property type="project" value="InterPro"/>
</dbReference>
<dbReference type="EMBL" id="LAYJ01000115">
    <property type="protein sequence ID" value="KKI49903.1"/>
    <property type="molecule type" value="Genomic_DNA"/>
</dbReference>
<dbReference type="PANTHER" id="PTHR11280">
    <property type="entry name" value="GLUCOSAMINE-6-PHOSPHATE ISOMERASE"/>
    <property type="match status" value="1"/>
</dbReference>
<dbReference type="GO" id="GO:0006043">
    <property type="term" value="P:glucosamine catabolic process"/>
    <property type="evidence" value="ECO:0007669"/>
    <property type="project" value="TreeGrafter"/>
</dbReference>
<dbReference type="NCBIfam" id="TIGR00502">
    <property type="entry name" value="nagB"/>
    <property type="match status" value="1"/>
</dbReference>
<evidence type="ECO:0000259" key="4">
    <source>
        <dbReference type="Pfam" id="PF01182"/>
    </source>
</evidence>
<dbReference type="InterPro" id="IPR037171">
    <property type="entry name" value="NagB/RpiA_transferase-like"/>
</dbReference>
<feature type="domain" description="Glucosamine/galactosamine-6-phosphate isomerase" evidence="4">
    <location>
        <begin position="32"/>
        <end position="244"/>
    </location>
</feature>
<organism evidence="5 6">
    <name type="scientific">Christensenella hongkongensis</name>
    <dbReference type="NCBI Taxonomy" id="270498"/>
    <lineage>
        <taxon>Bacteria</taxon>
        <taxon>Bacillati</taxon>
        <taxon>Bacillota</taxon>
        <taxon>Clostridia</taxon>
        <taxon>Christensenellales</taxon>
        <taxon>Christensenellaceae</taxon>
        <taxon>Christensenella</taxon>
    </lineage>
</organism>
<dbReference type="Gene3D" id="3.40.50.1360">
    <property type="match status" value="1"/>
</dbReference>
<protein>
    <recommendedName>
        <fullName evidence="3">Glucosamine-6-phosphate deaminase</fullName>
        <ecNumber evidence="3">3.5.99.6</ecNumber>
    </recommendedName>
</protein>
<dbReference type="GO" id="GO:0005737">
    <property type="term" value="C:cytoplasm"/>
    <property type="evidence" value="ECO:0007669"/>
    <property type="project" value="TreeGrafter"/>
</dbReference>
<dbReference type="Pfam" id="PF01182">
    <property type="entry name" value="Glucosamine_iso"/>
    <property type="match status" value="1"/>
</dbReference>
<dbReference type="AlphaFoldDB" id="A0A0M2NCD5"/>
<dbReference type="InterPro" id="IPR018321">
    <property type="entry name" value="Glucosamine6P_isomerase_CS"/>
</dbReference>
<dbReference type="Proteomes" id="UP000034076">
    <property type="component" value="Unassembled WGS sequence"/>
</dbReference>
<evidence type="ECO:0000256" key="2">
    <source>
        <dbReference type="ARBA" id="ARBA00023277"/>
    </source>
</evidence>
<evidence type="ECO:0000256" key="3">
    <source>
        <dbReference type="NCBIfam" id="TIGR00502"/>
    </source>
</evidence>
<accession>A0A0M2NCD5</accession>
<comment type="caution">
    <text evidence="5">The sequence shown here is derived from an EMBL/GenBank/DDBJ whole genome shotgun (WGS) entry which is preliminary data.</text>
</comment>
<keyword evidence="1 5" id="KW-0378">Hydrolase</keyword>
<dbReference type="SUPFAM" id="SSF100950">
    <property type="entry name" value="NagB/RpiA/CoA transferase-like"/>
    <property type="match status" value="1"/>
</dbReference>
<name>A0A0M2NCD5_9FIRM</name>
<evidence type="ECO:0000256" key="1">
    <source>
        <dbReference type="ARBA" id="ARBA00022801"/>
    </source>
</evidence>
<dbReference type="InterPro" id="IPR006148">
    <property type="entry name" value="Glc/Gal-6P_isomerase"/>
</dbReference>
<dbReference type="InterPro" id="IPR004547">
    <property type="entry name" value="Glucosamine6P_isomerase"/>
</dbReference>
<dbReference type="PANTHER" id="PTHR11280:SF5">
    <property type="entry name" value="GLUCOSAMINE-6-PHOSPHATE ISOMERASE"/>
    <property type="match status" value="1"/>
</dbReference>
<keyword evidence="6" id="KW-1185">Reference proteome</keyword>
<dbReference type="GO" id="GO:0019262">
    <property type="term" value="P:N-acetylneuraminate catabolic process"/>
    <property type="evidence" value="ECO:0007669"/>
    <property type="project" value="TreeGrafter"/>
</dbReference>
<keyword evidence="2" id="KW-0119">Carbohydrate metabolism</keyword>
<proteinExistence type="predicted"/>
<evidence type="ECO:0000313" key="5">
    <source>
        <dbReference type="EMBL" id="KKI49903.1"/>
    </source>
</evidence>
<reference evidence="5 6" key="1">
    <citation type="submission" date="2015-04" db="EMBL/GenBank/DDBJ databases">
        <title>Draft genome sequence of bacteremic isolate Catabacter hongkongensis type strain HKU16T.</title>
        <authorList>
            <person name="Lau S.K."/>
            <person name="Teng J.L."/>
            <person name="Huang Y."/>
            <person name="Curreem S.O."/>
            <person name="Tsui S.K."/>
            <person name="Woo P.C."/>
        </authorList>
    </citation>
    <scope>NUCLEOTIDE SEQUENCE [LARGE SCALE GENOMIC DNA]</scope>
    <source>
        <strain evidence="5 6">HKU16</strain>
    </source>
</reference>
<dbReference type="GO" id="GO:0006046">
    <property type="term" value="P:N-acetylglucosamine catabolic process"/>
    <property type="evidence" value="ECO:0007669"/>
    <property type="project" value="UniProtKB-UniRule"/>
</dbReference>
<gene>
    <name evidence="5" type="ORF">CHK_2519</name>
</gene>
<dbReference type="GO" id="GO:0042802">
    <property type="term" value="F:identical protein binding"/>
    <property type="evidence" value="ECO:0007669"/>
    <property type="project" value="TreeGrafter"/>
</dbReference>
<dbReference type="EC" id="3.5.99.6" evidence="3"/>
<dbReference type="CDD" id="cd01399">
    <property type="entry name" value="GlcN6P_deaminase"/>
    <property type="match status" value="1"/>
</dbReference>
<dbReference type="PATRIC" id="fig|270498.16.peg.1265"/>
<sequence>MQAGHGFQPKDFCHRDKGQENMRFISKASEKEMSLLAAQMLAAVLKEKQRPVFAMPTGGTPVGTYKALVKLYQEQNLDFSKGIFFNVDEYEGLGRENPQGYYYFLHEHLYQYVNVAPKHTFAPDGKAGDLEQEAAEYEAKIDSFGGLDVAFLGIGRNGHIGFNEPADFFRYASSSVTLSEDTLRANARFFSDQKAVPRRAISMGAGTIMRAKSIILIAGSDKKDVIKRLKSCKDINPQFPASVLWLHPDATIISAEK</sequence>
<evidence type="ECO:0000313" key="6">
    <source>
        <dbReference type="Proteomes" id="UP000034076"/>
    </source>
</evidence>
<dbReference type="STRING" id="270498.CHK_2519"/>
<dbReference type="GO" id="GO:0004342">
    <property type="term" value="F:glucosamine-6-phosphate deaminase activity"/>
    <property type="evidence" value="ECO:0007669"/>
    <property type="project" value="UniProtKB-UniRule"/>
</dbReference>
<dbReference type="PROSITE" id="PS01161">
    <property type="entry name" value="GLC_GALNAC_ISOMERASE"/>
    <property type="match status" value="1"/>
</dbReference>